<gene>
    <name evidence="1" type="ORF">GRJ2_000349400</name>
</gene>
<accession>A0ABC9VZN3</accession>
<organism evidence="1 2">
    <name type="scientific">Grus japonensis</name>
    <name type="common">Japanese crane</name>
    <name type="synonym">Red-crowned crane</name>
    <dbReference type="NCBI Taxonomy" id="30415"/>
    <lineage>
        <taxon>Eukaryota</taxon>
        <taxon>Metazoa</taxon>
        <taxon>Chordata</taxon>
        <taxon>Craniata</taxon>
        <taxon>Vertebrata</taxon>
        <taxon>Euteleostomi</taxon>
        <taxon>Archelosauria</taxon>
        <taxon>Archosauria</taxon>
        <taxon>Dinosauria</taxon>
        <taxon>Saurischia</taxon>
        <taxon>Theropoda</taxon>
        <taxon>Coelurosauria</taxon>
        <taxon>Aves</taxon>
        <taxon>Neognathae</taxon>
        <taxon>Neoaves</taxon>
        <taxon>Gruiformes</taxon>
        <taxon>Gruidae</taxon>
        <taxon>Grus</taxon>
    </lineage>
</organism>
<keyword evidence="2" id="KW-1185">Reference proteome</keyword>
<proteinExistence type="predicted"/>
<dbReference type="AlphaFoldDB" id="A0ABC9VZN3"/>
<sequence length="231" mass="26370">MDGYKLFRGYRQGRRGGGAALYVRECFDCLELDDGDDRIECLWVRIRGKANKADMVGVCYRPPNQDEETDEILYKPLGEVSQSLALVLVGNFNLPDVCWKYNTAERKESRRFLERVEDNFLTQLVSEPTREGAPPDLLLTNREGLVGDVTVGVCLGHSNHEMIEFLILGEVRSRVSRTATLDFWSADFGLFRSLVHRVPWEAVLKDKGVQQGRTLFKKEILKVQEQTIPKC</sequence>
<evidence type="ECO:0008006" key="3">
    <source>
        <dbReference type="Google" id="ProtNLM"/>
    </source>
</evidence>
<reference evidence="1 2" key="1">
    <citation type="submission" date="2024-06" db="EMBL/GenBank/DDBJ databases">
        <title>The draft genome of Grus japonensis, version 3.</title>
        <authorList>
            <person name="Nabeshima K."/>
            <person name="Suzuki S."/>
            <person name="Onuma M."/>
        </authorList>
    </citation>
    <scope>NUCLEOTIDE SEQUENCE [LARGE SCALE GENOMIC DNA]</scope>
    <source>
        <strain evidence="1 2">451A</strain>
    </source>
</reference>
<evidence type="ECO:0000313" key="2">
    <source>
        <dbReference type="Proteomes" id="UP001623348"/>
    </source>
</evidence>
<dbReference type="InterPro" id="IPR036691">
    <property type="entry name" value="Endo/exonu/phosph_ase_sf"/>
</dbReference>
<dbReference type="PANTHER" id="PTHR33395">
    <property type="entry name" value="TRANSCRIPTASE, PUTATIVE-RELATED-RELATED"/>
    <property type="match status" value="1"/>
</dbReference>
<dbReference type="PANTHER" id="PTHR33395:SF22">
    <property type="entry name" value="REVERSE TRANSCRIPTASE DOMAIN-CONTAINING PROTEIN"/>
    <property type="match status" value="1"/>
</dbReference>
<dbReference type="Proteomes" id="UP001623348">
    <property type="component" value="Unassembled WGS sequence"/>
</dbReference>
<dbReference type="Gene3D" id="3.60.10.10">
    <property type="entry name" value="Endonuclease/exonuclease/phosphatase"/>
    <property type="match status" value="1"/>
</dbReference>
<comment type="caution">
    <text evidence="1">The sequence shown here is derived from an EMBL/GenBank/DDBJ whole genome shotgun (WGS) entry which is preliminary data.</text>
</comment>
<protein>
    <recommendedName>
        <fullName evidence="3">Endonuclease/exonuclease/phosphatase domain-containing protein</fullName>
    </recommendedName>
</protein>
<dbReference type="SUPFAM" id="SSF56219">
    <property type="entry name" value="DNase I-like"/>
    <property type="match status" value="1"/>
</dbReference>
<dbReference type="EMBL" id="BAAFJT010000001">
    <property type="protein sequence ID" value="GAB0178841.1"/>
    <property type="molecule type" value="Genomic_DNA"/>
</dbReference>
<evidence type="ECO:0000313" key="1">
    <source>
        <dbReference type="EMBL" id="GAB0178841.1"/>
    </source>
</evidence>
<name>A0ABC9VZN3_GRUJA</name>